<dbReference type="InterPro" id="IPR007345">
    <property type="entry name" value="Polysacch_pyruvyl_Trfase"/>
</dbReference>
<name>A0A365U517_9RHOB</name>
<dbReference type="EMBL" id="QNTQ01000018">
    <property type="protein sequence ID" value="RBI83311.1"/>
    <property type="molecule type" value="Genomic_DNA"/>
</dbReference>
<evidence type="ECO:0000313" key="3">
    <source>
        <dbReference type="Proteomes" id="UP000253370"/>
    </source>
</evidence>
<proteinExistence type="predicted"/>
<dbReference type="Pfam" id="PF04230">
    <property type="entry name" value="PS_pyruv_trans"/>
    <property type="match status" value="1"/>
</dbReference>
<reference evidence="2 3" key="1">
    <citation type="submission" date="2018-07" db="EMBL/GenBank/DDBJ databases">
        <title>Rhodosalinus sp. strain E84T genomic sequence and assembly.</title>
        <authorList>
            <person name="Liu Z.-W."/>
            <person name="Lu D.-C."/>
        </authorList>
    </citation>
    <scope>NUCLEOTIDE SEQUENCE [LARGE SCALE GENOMIC DNA]</scope>
    <source>
        <strain evidence="2 3">E84</strain>
    </source>
</reference>
<accession>A0A365U517</accession>
<keyword evidence="3" id="KW-1185">Reference proteome</keyword>
<feature type="domain" description="Polysaccharide pyruvyl transferase" evidence="1">
    <location>
        <begin position="15"/>
        <end position="329"/>
    </location>
</feature>
<dbReference type="PANTHER" id="PTHR36836">
    <property type="entry name" value="COLANIC ACID BIOSYNTHESIS PROTEIN WCAK"/>
    <property type="match status" value="1"/>
</dbReference>
<organism evidence="2 3">
    <name type="scientific">Rhodosalinus halophilus</name>
    <dbReference type="NCBI Taxonomy" id="2259333"/>
    <lineage>
        <taxon>Bacteria</taxon>
        <taxon>Pseudomonadati</taxon>
        <taxon>Pseudomonadota</taxon>
        <taxon>Alphaproteobacteria</taxon>
        <taxon>Rhodobacterales</taxon>
        <taxon>Paracoccaceae</taxon>
        <taxon>Rhodosalinus</taxon>
    </lineage>
</organism>
<dbReference type="Proteomes" id="UP000253370">
    <property type="component" value="Unassembled WGS sequence"/>
</dbReference>
<protein>
    <recommendedName>
        <fullName evidence="1">Polysaccharide pyruvyl transferase domain-containing protein</fullName>
    </recommendedName>
</protein>
<dbReference type="AlphaFoldDB" id="A0A365U517"/>
<dbReference type="PANTHER" id="PTHR36836:SF1">
    <property type="entry name" value="COLANIC ACID BIOSYNTHESIS PROTEIN WCAK"/>
    <property type="match status" value="1"/>
</dbReference>
<evidence type="ECO:0000313" key="2">
    <source>
        <dbReference type="EMBL" id="RBI83311.1"/>
    </source>
</evidence>
<gene>
    <name evidence="2" type="ORF">DRV85_15980</name>
</gene>
<comment type="caution">
    <text evidence="2">The sequence shown here is derived from an EMBL/GenBank/DDBJ whole genome shotgun (WGS) entry which is preliminary data.</text>
</comment>
<evidence type="ECO:0000259" key="1">
    <source>
        <dbReference type="Pfam" id="PF04230"/>
    </source>
</evidence>
<sequence length="405" mass="44546">MRPRISIISECESNNLGDQAIARALSEILEPHYRVSITSFGQIGSNPSIGSSNIPVRSGKPLALRIFSGVQPYAKAQIKWHILGEKHKYGEHFESAIKDSDLVLVGGGQLIKNNIALFCEKLALVSRVSEEHSKPFAMVGVGADVRMKKKNWLIVRKAIRNSKFTIVRDEISKRRIYEALNGHINPAVLPDLAFALKNSARKRRRPDRSISLALNIMNPKTMHKPLGLCSKSYIDRCTEMVCEFPDSYREDLSSVLLFTSGSPDDLAAARELQEGIRKTTAKTLPIFHPRTLEELLAFLANTKNVVAARMHAGILAYISGCNPLCINWDDKVEGVWSTVGESARVIGLDEIATSRGGASILGKLRCLRSPSDEELDSLADMVCQGVLNSVGQALSMDGADFTCQM</sequence>